<reference evidence="5" key="2">
    <citation type="journal article" date="2010" name="Genome Res.">
        <title>Population genomic sequencing of Coccidioides fungi reveals recent hybridization and transposon control.</title>
        <authorList>
            <person name="Neafsey D.E."/>
            <person name="Barker B.M."/>
            <person name="Sharpton T.J."/>
            <person name="Stajich J.E."/>
            <person name="Park D.J."/>
            <person name="Whiston E."/>
            <person name="Hung C.-Y."/>
            <person name="McMahan C."/>
            <person name="White J."/>
            <person name="Sykes S."/>
            <person name="Heiman D."/>
            <person name="Young S."/>
            <person name="Zeng Q."/>
            <person name="Abouelleil A."/>
            <person name="Aftuck L."/>
            <person name="Bessette D."/>
            <person name="Brown A."/>
            <person name="FitzGerald M."/>
            <person name="Lui A."/>
            <person name="Macdonald J.P."/>
            <person name="Priest M."/>
            <person name="Orbach M.J."/>
            <person name="Galgiani J.N."/>
            <person name="Kirkland T.N."/>
            <person name="Cole G.T."/>
            <person name="Birren B.W."/>
            <person name="Henn M.R."/>
            <person name="Taylor J.W."/>
            <person name="Rounsley S.D."/>
        </authorList>
    </citation>
    <scope>GENOME REANNOTATION</scope>
    <source>
        <strain evidence="5">RS</strain>
    </source>
</reference>
<dbReference type="RefSeq" id="XP_004445205.1">
    <property type="nucleotide sequence ID" value="XM_004445148.1"/>
</dbReference>
<comment type="subunit">
    <text evidence="1">Component of the NuA4 histone acetyltransferase complex.</text>
</comment>
<evidence type="ECO:0000313" key="4">
    <source>
        <dbReference type="EMBL" id="KJF60943.1"/>
    </source>
</evidence>
<dbReference type="Proteomes" id="UP000001261">
    <property type="component" value="Unassembled WGS sequence"/>
</dbReference>
<feature type="domain" description="Chromo" evidence="3">
    <location>
        <begin position="19"/>
        <end position="78"/>
    </location>
</feature>
<dbReference type="InParanoid" id="A0A0D8JXE0"/>
<feature type="coiled-coil region" evidence="2">
    <location>
        <begin position="49"/>
        <end position="76"/>
    </location>
</feature>
<gene>
    <name evidence="4" type="ORF">CIMG_13337</name>
</gene>
<evidence type="ECO:0000256" key="1">
    <source>
        <dbReference type="ARBA" id="ARBA00011353"/>
    </source>
</evidence>
<evidence type="ECO:0000256" key="2">
    <source>
        <dbReference type="SAM" id="Coils"/>
    </source>
</evidence>
<dbReference type="InterPro" id="IPR000953">
    <property type="entry name" value="Chromo/chromo_shadow_dom"/>
</dbReference>
<dbReference type="InterPro" id="IPR016197">
    <property type="entry name" value="Chromo-like_dom_sf"/>
</dbReference>
<organism evidence="4 5">
    <name type="scientific">Coccidioides immitis (strain RS)</name>
    <name type="common">Valley fever fungus</name>
    <dbReference type="NCBI Taxonomy" id="246410"/>
    <lineage>
        <taxon>Eukaryota</taxon>
        <taxon>Fungi</taxon>
        <taxon>Dikarya</taxon>
        <taxon>Ascomycota</taxon>
        <taxon>Pezizomycotina</taxon>
        <taxon>Eurotiomycetes</taxon>
        <taxon>Eurotiomycetidae</taxon>
        <taxon>Onygenales</taxon>
        <taxon>Onygenaceae</taxon>
        <taxon>Coccidioides</taxon>
    </lineage>
</organism>
<dbReference type="CDD" id="cd00024">
    <property type="entry name" value="CD_CSD"/>
    <property type="match status" value="1"/>
</dbReference>
<name>A0A0D8JXE0_COCIM</name>
<dbReference type="InterPro" id="IPR023780">
    <property type="entry name" value="Chromo_domain"/>
</dbReference>
<dbReference type="OrthoDB" id="4177918at2759"/>
<proteinExistence type="predicted"/>
<dbReference type="EMBL" id="GG704913">
    <property type="protein sequence ID" value="KJF60943.1"/>
    <property type="molecule type" value="Genomic_DNA"/>
</dbReference>
<dbReference type="PROSITE" id="PS50013">
    <property type="entry name" value="CHROMO_2"/>
    <property type="match status" value="1"/>
</dbReference>
<dbReference type="KEGG" id="cim:CIMG_13337"/>
<evidence type="ECO:0000259" key="3">
    <source>
        <dbReference type="PROSITE" id="PS50013"/>
    </source>
</evidence>
<dbReference type="AlphaFoldDB" id="A0A0D8JXE0"/>
<dbReference type="Gene3D" id="2.40.50.40">
    <property type="match status" value="1"/>
</dbReference>
<dbReference type="SUPFAM" id="SSF54160">
    <property type="entry name" value="Chromo domain-like"/>
    <property type="match status" value="1"/>
</dbReference>
<sequence>MSETPTYSSAVLVDNHHEWKVNKILNNKACYCKRYYLVKWKEFSIEKLMWESEKNLKNTQETLKNYLKKRQNYKKTNKSTYRKKDKYKQDLEVADMFDITTDRTIMENTITEKDITDKKV</sequence>
<keyword evidence="2" id="KW-0175">Coiled coil</keyword>
<keyword evidence="5" id="KW-1185">Reference proteome</keyword>
<accession>A0A0D8JXE0</accession>
<dbReference type="Pfam" id="PF00385">
    <property type="entry name" value="Chromo"/>
    <property type="match status" value="1"/>
</dbReference>
<protein>
    <recommendedName>
        <fullName evidence="3">Chromo domain-containing protein</fullName>
    </recommendedName>
</protein>
<dbReference type="VEuPathDB" id="FungiDB:CIMG_13337"/>
<dbReference type="GO" id="GO:0006338">
    <property type="term" value="P:chromatin remodeling"/>
    <property type="evidence" value="ECO:0007669"/>
    <property type="project" value="UniProtKB-ARBA"/>
</dbReference>
<dbReference type="GeneID" id="24164964"/>
<evidence type="ECO:0000313" key="5">
    <source>
        <dbReference type="Proteomes" id="UP000001261"/>
    </source>
</evidence>
<reference evidence="5" key="1">
    <citation type="journal article" date="2009" name="Genome Res.">
        <title>Comparative genomic analyses of the human fungal pathogens Coccidioides and their relatives.</title>
        <authorList>
            <person name="Sharpton T.J."/>
            <person name="Stajich J.E."/>
            <person name="Rounsley S.D."/>
            <person name="Gardner M.J."/>
            <person name="Wortman J.R."/>
            <person name="Jordar V.S."/>
            <person name="Maiti R."/>
            <person name="Kodira C.D."/>
            <person name="Neafsey D.E."/>
            <person name="Zeng Q."/>
            <person name="Hung C.-Y."/>
            <person name="McMahan C."/>
            <person name="Muszewska A."/>
            <person name="Grynberg M."/>
            <person name="Mandel M.A."/>
            <person name="Kellner E.M."/>
            <person name="Barker B.M."/>
            <person name="Galgiani J.N."/>
            <person name="Orbach M.J."/>
            <person name="Kirkland T.N."/>
            <person name="Cole G.T."/>
            <person name="Henn M.R."/>
            <person name="Birren B.W."/>
            <person name="Taylor J.W."/>
        </authorList>
    </citation>
    <scope>NUCLEOTIDE SEQUENCE [LARGE SCALE GENOMIC DNA]</scope>
    <source>
        <strain evidence="5">RS</strain>
    </source>
</reference>